<reference evidence="11" key="1">
    <citation type="submission" date="2021-11" db="EMBL/GenBank/DDBJ databases">
        <authorList>
            <person name="Schell T."/>
        </authorList>
    </citation>
    <scope>NUCLEOTIDE SEQUENCE</scope>
    <source>
        <strain evidence="11">M5</strain>
    </source>
</reference>
<dbReference type="GO" id="GO:0005313">
    <property type="term" value="F:L-glutamate transmembrane transporter activity"/>
    <property type="evidence" value="ECO:0007669"/>
    <property type="project" value="TreeGrafter"/>
</dbReference>
<dbReference type="InterPro" id="IPR001991">
    <property type="entry name" value="Na-dicarboxylate_symporter"/>
</dbReference>
<dbReference type="PRINTS" id="PR00173">
    <property type="entry name" value="EDTRNSPORT"/>
</dbReference>
<evidence type="ECO:0000256" key="10">
    <source>
        <dbReference type="SAM" id="MobiDB-lite"/>
    </source>
</evidence>
<dbReference type="GO" id="GO:0005886">
    <property type="term" value="C:plasma membrane"/>
    <property type="evidence" value="ECO:0007669"/>
    <property type="project" value="TreeGrafter"/>
</dbReference>
<keyword evidence="4 9" id="KW-0812">Transmembrane</keyword>
<accession>A0A8J2WCW0</accession>
<keyword evidence="5 9" id="KW-0769">Symport</keyword>
<dbReference type="OrthoDB" id="5877963at2759"/>
<dbReference type="InterPro" id="IPR050746">
    <property type="entry name" value="DAACS"/>
</dbReference>
<feature type="transmembrane region" description="Helical" evidence="9">
    <location>
        <begin position="185"/>
        <end position="209"/>
    </location>
</feature>
<gene>
    <name evidence="11" type="ORF">DGAL_LOCUS1646</name>
</gene>
<comment type="subcellular location">
    <subcellularLocation>
        <location evidence="1 9">Membrane</location>
        <topology evidence="1 9">Multi-pass membrane protein</topology>
    </subcellularLocation>
</comment>
<evidence type="ECO:0000256" key="2">
    <source>
        <dbReference type="ARBA" id="ARBA00006148"/>
    </source>
</evidence>
<dbReference type="GO" id="GO:0015501">
    <property type="term" value="F:glutamate:sodium symporter activity"/>
    <property type="evidence" value="ECO:0007669"/>
    <property type="project" value="TreeGrafter"/>
</dbReference>
<feature type="transmembrane region" description="Helical" evidence="9">
    <location>
        <begin position="221"/>
        <end position="243"/>
    </location>
</feature>
<feature type="region of interest" description="Disordered" evidence="10">
    <location>
        <begin position="82"/>
        <end position="120"/>
    </location>
</feature>
<evidence type="ECO:0000313" key="12">
    <source>
        <dbReference type="Proteomes" id="UP000789390"/>
    </source>
</evidence>
<evidence type="ECO:0000256" key="9">
    <source>
        <dbReference type="RuleBase" id="RU361216"/>
    </source>
</evidence>
<dbReference type="InterPro" id="IPR036458">
    <property type="entry name" value="Na:dicarbo_symporter_sf"/>
</dbReference>
<keyword evidence="3 9" id="KW-0813">Transport</keyword>
<feature type="transmembrane region" description="Helical" evidence="9">
    <location>
        <begin position="413"/>
        <end position="436"/>
    </location>
</feature>
<keyword evidence="7 9" id="KW-0472">Membrane</keyword>
<feature type="compositionally biased region" description="Low complexity" evidence="10">
    <location>
        <begin position="97"/>
        <end position="117"/>
    </location>
</feature>
<dbReference type="AlphaFoldDB" id="A0A8J2WCW0"/>
<dbReference type="SUPFAM" id="SSF118215">
    <property type="entry name" value="Proton glutamate symport protein"/>
    <property type="match status" value="1"/>
</dbReference>
<dbReference type="EMBL" id="CAKKLH010000020">
    <property type="protein sequence ID" value="CAH0099507.1"/>
    <property type="molecule type" value="Genomic_DNA"/>
</dbReference>
<evidence type="ECO:0000256" key="1">
    <source>
        <dbReference type="ARBA" id="ARBA00004141"/>
    </source>
</evidence>
<keyword evidence="6 9" id="KW-1133">Transmembrane helix</keyword>
<organism evidence="11 12">
    <name type="scientific">Daphnia galeata</name>
    <dbReference type="NCBI Taxonomy" id="27404"/>
    <lineage>
        <taxon>Eukaryota</taxon>
        <taxon>Metazoa</taxon>
        <taxon>Ecdysozoa</taxon>
        <taxon>Arthropoda</taxon>
        <taxon>Crustacea</taxon>
        <taxon>Branchiopoda</taxon>
        <taxon>Diplostraca</taxon>
        <taxon>Cladocera</taxon>
        <taxon>Anomopoda</taxon>
        <taxon>Daphniidae</taxon>
        <taxon>Daphnia</taxon>
    </lineage>
</organism>
<feature type="transmembrane region" description="Helical" evidence="9">
    <location>
        <begin position="144"/>
        <end position="165"/>
    </location>
</feature>
<dbReference type="PROSITE" id="PS00714">
    <property type="entry name" value="NA_DICARBOXYL_SYMP_2"/>
    <property type="match status" value="1"/>
</dbReference>
<evidence type="ECO:0000256" key="6">
    <source>
        <dbReference type="ARBA" id="ARBA00022989"/>
    </source>
</evidence>
<name>A0A8J2WCW0_9CRUS</name>
<dbReference type="Proteomes" id="UP000789390">
    <property type="component" value="Unassembled WGS sequence"/>
</dbReference>
<sequence length="656" mass="69967">MTKVNSERNEARPASWSAGAASADENGDGGATTKVSVEDESRSGPAAVAERYMSVVRESCGVARQCAARTWHRCNSTIAQAVASASSKGRRGEQRSRSSSPETGVGSGTKGSSTNKGRPFSKPISRALNMSATQKVVGCLKSNVLTILNIAGVFSGVVLALVLRSSREEKWTQREIVYVGFVGDLFLRMLKCLILPLIVSSMISAVGSLDLSVSGRIGTRAIVYYMTTTVSAVILGIILVLTIHPGEGSDKGIVRGGSVRHVTTADMLMDLIRNLFPPNLVQACTAQYKTVLTPPADYLESLANLTNSNGTDGGNMTAGKPKNLYDWKMSSDYEDATNILGLVVFSTVLGITLGRMGAKGKPLLNFFVSMSEAVMMITGWVVWLSPVGVMFLVASKMLEMESWEVMLGQLGMYFFTVMIGLFIHGFVVLQLIYFIVTRKLPFRYVGNLSEALATAFATSSSSATLPVALKCLEEKNQVDPRVTRFVMPIGATINMDGTALYEAVAAIFISQVRGIHLTMGNVVAVSITATAASIGAAGIPQAGIVTMVMVLDTLGLPAEDVSLIMAVDWFLDRFRTFTNVLGDSLGAGIVHHLSRHELEEMPIEPATGRRSSDIELDGPLGGADLEKGESSNGGPSSRNPNVTSAAVEVEWQSTSM</sequence>
<feature type="compositionally biased region" description="Low complexity" evidence="10">
    <location>
        <begin position="630"/>
        <end position="641"/>
    </location>
</feature>
<feature type="compositionally biased region" description="Basic and acidic residues" evidence="10">
    <location>
        <begin position="1"/>
        <end position="11"/>
    </location>
</feature>
<feature type="transmembrane region" description="Helical" evidence="9">
    <location>
        <begin position="336"/>
        <end position="354"/>
    </location>
</feature>
<proteinExistence type="inferred from homology"/>
<dbReference type="Gene3D" id="1.10.3860.10">
    <property type="entry name" value="Sodium:dicarboxylate symporter"/>
    <property type="match status" value="1"/>
</dbReference>
<comment type="caution">
    <text evidence="11">The sequence shown here is derived from an EMBL/GenBank/DDBJ whole genome shotgun (WGS) entry which is preliminary data.</text>
</comment>
<protein>
    <recommendedName>
        <fullName evidence="9">Amino acid transporter</fullName>
    </recommendedName>
</protein>
<dbReference type="PANTHER" id="PTHR11958:SF63">
    <property type="entry name" value="AMINO ACID TRANSPORTER"/>
    <property type="match status" value="1"/>
</dbReference>
<feature type="region of interest" description="Disordered" evidence="10">
    <location>
        <begin position="1"/>
        <end position="46"/>
    </location>
</feature>
<comment type="similarity">
    <text evidence="2 9">Belongs to the dicarboxylate/amino acid:cation symporter (DAACS) (TC 2.A.23) family.</text>
</comment>
<evidence type="ECO:0000313" key="11">
    <source>
        <dbReference type="EMBL" id="CAH0099507.1"/>
    </source>
</evidence>
<dbReference type="Pfam" id="PF00375">
    <property type="entry name" value="SDF"/>
    <property type="match status" value="1"/>
</dbReference>
<dbReference type="PANTHER" id="PTHR11958">
    <property type="entry name" value="SODIUM/DICARBOXYLATE SYMPORTER-RELATED"/>
    <property type="match status" value="1"/>
</dbReference>
<evidence type="ECO:0000256" key="4">
    <source>
        <dbReference type="ARBA" id="ARBA00022692"/>
    </source>
</evidence>
<dbReference type="GO" id="GO:0015175">
    <property type="term" value="F:neutral L-amino acid transmembrane transporter activity"/>
    <property type="evidence" value="ECO:0007669"/>
    <property type="project" value="TreeGrafter"/>
</dbReference>
<feature type="region of interest" description="Disordered" evidence="10">
    <location>
        <begin position="601"/>
        <end position="656"/>
    </location>
</feature>
<evidence type="ECO:0000256" key="3">
    <source>
        <dbReference type="ARBA" id="ARBA00022448"/>
    </source>
</evidence>
<feature type="transmembrane region" description="Helical" evidence="9">
    <location>
        <begin position="366"/>
        <end position="393"/>
    </location>
</feature>
<keyword evidence="8" id="KW-0325">Glycoprotein</keyword>
<evidence type="ECO:0000256" key="7">
    <source>
        <dbReference type="ARBA" id="ARBA00023136"/>
    </source>
</evidence>
<evidence type="ECO:0000256" key="8">
    <source>
        <dbReference type="ARBA" id="ARBA00023180"/>
    </source>
</evidence>
<dbReference type="InterPro" id="IPR018107">
    <property type="entry name" value="Na-dicarboxylate_symporter_CS"/>
</dbReference>
<keyword evidence="12" id="KW-1185">Reference proteome</keyword>
<evidence type="ECO:0000256" key="5">
    <source>
        <dbReference type="ARBA" id="ARBA00022847"/>
    </source>
</evidence>